<dbReference type="RefSeq" id="WP_215048017.1">
    <property type="nucleotide sequence ID" value="NZ_JAUSWC010000002.1"/>
</dbReference>
<proteinExistence type="predicted"/>
<evidence type="ECO:0000313" key="2">
    <source>
        <dbReference type="Proteomes" id="UP001236795"/>
    </source>
</evidence>
<protein>
    <submittedName>
        <fullName evidence="1">Uncharacterized protein</fullName>
    </submittedName>
</protein>
<reference evidence="1 2" key="1">
    <citation type="submission" date="2023-07" db="EMBL/GenBank/DDBJ databases">
        <title>Genomic Encyclopedia of Type Strains, Phase IV (KMG-IV): sequencing the most valuable type-strain genomes for metagenomic binning, comparative biology and taxonomic classification.</title>
        <authorList>
            <person name="Goeker M."/>
        </authorList>
    </citation>
    <scope>NUCLEOTIDE SEQUENCE [LARGE SCALE GENOMIC DNA]</scope>
    <source>
        <strain evidence="1 2">DSM 40573</strain>
    </source>
</reference>
<organism evidence="1 2">
    <name type="scientific">Streptomyces thermodiastaticus</name>
    <dbReference type="NCBI Taxonomy" id="44061"/>
    <lineage>
        <taxon>Bacteria</taxon>
        <taxon>Bacillati</taxon>
        <taxon>Actinomycetota</taxon>
        <taxon>Actinomycetes</taxon>
        <taxon>Kitasatosporales</taxon>
        <taxon>Streptomycetaceae</taxon>
        <taxon>Streptomyces</taxon>
    </lineage>
</organism>
<sequence>MNTTDALMAGYAAYTSADEIAAGQDGGAPEISPVSLSIAVSITESSYVCSAGVSLSVGYTVGNGC</sequence>
<dbReference type="InterPro" id="IPR049906">
    <property type="entry name" value="LxmA-like_leader"/>
</dbReference>
<comment type="caution">
    <text evidence="1">The sequence shown here is derived from an EMBL/GenBank/DDBJ whole genome shotgun (WGS) entry which is preliminary data.</text>
</comment>
<evidence type="ECO:0000313" key="1">
    <source>
        <dbReference type="EMBL" id="MDQ0485612.1"/>
    </source>
</evidence>
<name>A0ABU0K8C6_9ACTN</name>
<dbReference type="NCBIfam" id="NF038146">
    <property type="entry name" value="LxmA_leader"/>
    <property type="match status" value="1"/>
</dbReference>
<gene>
    <name evidence="1" type="ORF">QO019_000443</name>
</gene>
<accession>A0ABU0K8C6</accession>
<dbReference type="EMBL" id="JAUSWC010000002">
    <property type="protein sequence ID" value="MDQ0485612.1"/>
    <property type="molecule type" value="Genomic_DNA"/>
</dbReference>
<keyword evidence="2" id="KW-1185">Reference proteome</keyword>
<dbReference type="Proteomes" id="UP001236795">
    <property type="component" value="Unassembled WGS sequence"/>
</dbReference>